<keyword evidence="2" id="KW-0255">Endonuclease</keyword>
<sequence length="130" mass="14418">MRCLAIRSRHRLPTKAPRLCTCGRTVQAGARCICAATRKATSDRRRPSAAARGYDAAWSKARATHLARHPYCACGERATLVDHIVSIRKAPHRRLDPTNFESMCARCHGRKTARVDGSFGRSRDVDSSDL</sequence>
<proteinExistence type="predicted"/>
<name>A0ABY6IJ65_9HYPH</name>
<evidence type="ECO:0000313" key="3">
    <source>
        <dbReference type="Proteomes" id="UP001163882"/>
    </source>
</evidence>
<keyword evidence="2" id="KW-0540">Nuclease</keyword>
<protein>
    <submittedName>
        <fullName evidence="2">HNH endonuclease</fullName>
    </submittedName>
</protein>
<keyword evidence="2" id="KW-0378">Hydrolase</keyword>
<reference evidence="2" key="1">
    <citation type="submission" date="2022-10" db="EMBL/GenBank/DDBJ databases">
        <title>YIM 151497 complete genome.</title>
        <authorList>
            <person name="Chen X."/>
        </authorList>
    </citation>
    <scope>NUCLEOTIDE SEQUENCE</scope>
    <source>
        <strain evidence="2">YIM 151497</strain>
    </source>
</reference>
<dbReference type="InterPro" id="IPR002711">
    <property type="entry name" value="HNH"/>
</dbReference>
<evidence type="ECO:0000313" key="2">
    <source>
        <dbReference type="EMBL" id="UYQ70654.1"/>
    </source>
</evidence>
<dbReference type="Pfam" id="PF01844">
    <property type="entry name" value="HNH"/>
    <property type="match status" value="1"/>
</dbReference>
<gene>
    <name evidence="2" type="ORF">OF122_11270</name>
</gene>
<keyword evidence="3" id="KW-1185">Reference proteome</keyword>
<dbReference type="GO" id="GO:0004519">
    <property type="term" value="F:endonuclease activity"/>
    <property type="evidence" value="ECO:0007669"/>
    <property type="project" value="UniProtKB-KW"/>
</dbReference>
<dbReference type="Proteomes" id="UP001163882">
    <property type="component" value="Chromosome"/>
</dbReference>
<feature type="domain" description="HNH" evidence="1">
    <location>
        <begin position="71"/>
        <end position="114"/>
    </location>
</feature>
<evidence type="ECO:0000259" key="1">
    <source>
        <dbReference type="Pfam" id="PF01844"/>
    </source>
</evidence>
<organism evidence="2 3">
    <name type="scientific">Pelagibacterium flavum</name>
    <dbReference type="NCBI Taxonomy" id="2984530"/>
    <lineage>
        <taxon>Bacteria</taxon>
        <taxon>Pseudomonadati</taxon>
        <taxon>Pseudomonadota</taxon>
        <taxon>Alphaproteobacteria</taxon>
        <taxon>Hyphomicrobiales</taxon>
        <taxon>Devosiaceae</taxon>
        <taxon>Pelagibacterium</taxon>
    </lineage>
</organism>
<accession>A0ABY6IJ65</accession>
<dbReference type="EMBL" id="CP107716">
    <property type="protein sequence ID" value="UYQ70654.1"/>
    <property type="molecule type" value="Genomic_DNA"/>
</dbReference>